<feature type="compositionally biased region" description="Basic and acidic residues" evidence="1">
    <location>
        <begin position="463"/>
        <end position="480"/>
    </location>
</feature>
<evidence type="ECO:0000259" key="3">
    <source>
        <dbReference type="SMART" id="SM01042"/>
    </source>
</evidence>
<dbReference type="Proteomes" id="UP000325945">
    <property type="component" value="Unassembled WGS sequence"/>
</dbReference>
<gene>
    <name evidence="4" type="ORF">BDV39DRAFT_175775</name>
</gene>
<feature type="compositionally biased region" description="Polar residues" evidence="1">
    <location>
        <begin position="418"/>
        <end position="447"/>
    </location>
</feature>
<feature type="compositionally biased region" description="Basic and acidic residues" evidence="1">
    <location>
        <begin position="206"/>
        <end position="216"/>
    </location>
</feature>
<evidence type="ECO:0000256" key="2">
    <source>
        <dbReference type="SAM" id="Phobius"/>
    </source>
</evidence>
<dbReference type="InterPro" id="IPR040202">
    <property type="entry name" value="Brl1/Brr6"/>
</dbReference>
<dbReference type="Pfam" id="PF10104">
    <property type="entry name" value="Brr6_like_C_C"/>
    <property type="match status" value="1"/>
</dbReference>
<proteinExistence type="predicted"/>
<feature type="domain" description="Brl1/Brr6" evidence="3">
    <location>
        <begin position="267"/>
        <end position="400"/>
    </location>
</feature>
<protein>
    <submittedName>
        <fullName evidence="4">Di-sulfide bridge nucleocytoplasmic transport domain-containing protein</fullName>
    </submittedName>
</protein>
<feature type="region of interest" description="Disordered" evidence="1">
    <location>
        <begin position="407"/>
        <end position="493"/>
    </location>
</feature>
<reference evidence="5" key="1">
    <citation type="submission" date="2019-04" db="EMBL/GenBank/DDBJ databases">
        <title>Friends and foes A comparative genomics studyof 23 Aspergillus species from section Flavi.</title>
        <authorList>
            <consortium name="DOE Joint Genome Institute"/>
            <person name="Kjaerbolling I."/>
            <person name="Vesth T."/>
            <person name="Frisvad J.C."/>
            <person name="Nybo J.L."/>
            <person name="Theobald S."/>
            <person name="Kildgaard S."/>
            <person name="Isbrandt T."/>
            <person name="Kuo A."/>
            <person name="Sato A."/>
            <person name="Lyhne E.K."/>
            <person name="Kogle M.E."/>
            <person name="Wiebenga A."/>
            <person name="Kun R.S."/>
            <person name="Lubbers R.J."/>
            <person name="Makela M.R."/>
            <person name="Barry K."/>
            <person name="Chovatia M."/>
            <person name="Clum A."/>
            <person name="Daum C."/>
            <person name="Haridas S."/>
            <person name="He G."/>
            <person name="LaButti K."/>
            <person name="Lipzen A."/>
            <person name="Mondo S."/>
            <person name="Riley R."/>
            <person name="Salamov A."/>
            <person name="Simmons B.A."/>
            <person name="Magnuson J.K."/>
            <person name="Henrissat B."/>
            <person name="Mortensen U.H."/>
            <person name="Larsen T.O."/>
            <person name="Devries R.P."/>
            <person name="Grigoriev I.V."/>
            <person name="Machida M."/>
            <person name="Baker S.E."/>
            <person name="Andersen M.R."/>
        </authorList>
    </citation>
    <scope>NUCLEOTIDE SEQUENCE [LARGE SCALE GENOMIC DNA]</scope>
    <source>
        <strain evidence="5">CBS 130017</strain>
    </source>
</reference>
<accession>A0A5N6X3B9</accession>
<feature type="transmembrane region" description="Helical" evidence="2">
    <location>
        <begin position="377"/>
        <end position="396"/>
    </location>
</feature>
<name>A0A5N6X3B9_9EURO</name>
<feature type="region of interest" description="Disordered" evidence="1">
    <location>
        <begin position="195"/>
        <end position="243"/>
    </location>
</feature>
<keyword evidence="2" id="KW-0472">Membrane</keyword>
<dbReference type="PANTHER" id="PTHR28136">
    <property type="entry name" value="NUCLEUS EXPORT PROTEIN BRR6"/>
    <property type="match status" value="1"/>
</dbReference>
<feature type="compositionally biased region" description="Basic and acidic residues" evidence="1">
    <location>
        <begin position="75"/>
        <end position="89"/>
    </location>
</feature>
<keyword evidence="5" id="KW-1185">Reference proteome</keyword>
<dbReference type="SMART" id="SM01042">
    <property type="entry name" value="Brr6_like_C_C"/>
    <property type="match status" value="1"/>
</dbReference>
<organism evidence="4 5">
    <name type="scientific">Aspergillus sergii</name>
    <dbReference type="NCBI Taxonomy" id="1034303"/>
    <lineage>
        <taxon>Eukaryota</taxon>
        <taxon>Fungi</taxon>
        <taxon>Dikarya</taxon>
        <taxon>Ascomycota</taxon>
        <taxon>Pezizomycotina</taxon>
        <taxon>Eurotiomycetes</taxon>
        <taxon>Eurotiomycetidae</taxon>
        <taxon>Eurotiales</taxon>
        <taxon>Aspergillaceae</taxon>
        <taxon>Aspergillus</taxon>
        <taxon>Aspergillus subgen. Circumdati</taxon>
    </lineage>
</organism>
<feature type="compositionally biased region" description="Polar residues" evidence="1">
    <location>
        <begin position="99"/>
        <end position="111"/>
    </location>
</feature>
<feature type="transmembrane region" description="Helical" evidence="2">
    <location>
        <begin position="269"/>
        <end position="291"/>
    </location>
</feature>
<dbReference type="InterPro" id="IPR018767">
    <property type="entry name" value="Brl1/Brr6_dom"/>
</dbReference>
<dbReference type="AlphaFoldDB" id="A0A5N6X3B9"/>
<evidence type="ECO:0000256" key="1">
    <source>
        <dbReference type="SAM" id="MobiDB-lite"/>
    </source>
</evidence>
<dbReference type="GO" id="GO:0006998">
    <property type="term" value="P:nuclear envelope organization"/>
    <property type="evidence" value="ECO:0007669"/>
    <property type="project" value="InterPro"/>
</dbReference>
<keyword evidence="2" id="KW-0812">Transmembrane</keyword>
<evidence type="ECO:0000313" key="4">
    <source>
        <dbReference type="EMBL" id="KAE8327333.1"/>
    </source>
</evidence>
<dbReference type="EMBL" id="ML741793">
    <property type="protein sequence ID" value="KAE8327333.1"/>
    <property type="molecule type" value="Genomic_DNA"/>
</dbReference>
<feature type="region of interest" description="Disordered" evidence="1">
    <location>
        <begin position="74"/>
        <end position="124"/>
    </location>
</feature>
<feature type="region of interest" description="Disordered" evidence="1">
    <location>
        <begin position="136"/>
        <end position="168"/>
    </location>
</feature>
<dbReference type="GO" id="GO:0031965">
    <property type="term" value="C:nuclear membrane"/>
    <property type="evidence" value="ECO:0007669"/>
    <property type="project" value="InterPro"/>
</dbReference>
<evidence type="ECO:0000313" key="5">
    <source>
        <dbReference type="Proteomes" id="UP000325945"/>
    </source>
</evidence>
<feature type="compositionally biased region" description="Polar residues" evidence="1">
    <location>
        <begin position="140"/>
        <end position="149"/>
    </location>
</feature>
<dbReference type="GO" id="GO:0055088">
    <property type="term" value="P:lipid homeostasis"/>
    <property type="evidence" value="ECO:0007669"/>
    <property type="project" value="InterPro"/>
</dbReference>
<sequence>MVKNSPIERMFNQLLQIFLYLSVIPPHASVVIRTFSLPSFKMDKRSAESPMDFEWQTRAPGDVTSPFYQLSMQHDNQKKRPHRVFESPGKKQMPALREPNSQPFLFSQPRSQDPPGTPKSLFGQSAFMTPRKFDVDFSSGAENMSSPENADNEDTPEPPMKSGHRNSLFNMYGRFAPSPGRGEIPRLNHYSNALARRVQKRRRRDKALDMQFRRESDDESDDEHVSGNKQNQKQGHVQGEARPASRMTSFSDFFALLEAHPNVPSILSWWAQLIVNLSLFSLAVYVVFGFVSAIRAEFEQAAEEVSDTILAEMATCAKSYVDNKCGGGDRLPALETVCENWERCMNRDPAKVGRAKVSAHTMAIIINSFIDPISWKAIMFFLATISTVTVVSNWSFRSFRNRYNQHEYTHPPAPSFPQQPSGQHHPSLGPSQASYQHSVGFNYQSHAPSLDHKKETPLMLEDSPTRDFVNERSRTRENRMRTPSPTKRDRKLL</sequence>
<keyword evidence="2" id="KW-1133">Transmembrane helix</keyword>
<dbReference type="PANTHER" id="PTHR28136:SF1">
    <property type="entry name" value="NUCLEUS EXPORT PROTEIN BRL1"/>
    <property type="match status" value="1"/>
</dbReference>